<proteinExistence type="predicted"/>
<accession>A0A4Z1K4D2</accession>
<sequence>MSETEKHPLRIRQAASKFGRRGAILGETGANLSLLVGIDISFHSIGNRYVTLLSVAKIICANCIDKRMSGSKTGLRGDEDKV</sequence>
<dbReference type="AlphaFoldDB" id="A0A4Z1K4D2"/>
<keyword evidence="2" id="KW-1185">Reference proteome</keyword>
<protein>
    <submittedName>
        <fullName evidence="1">Uncharacterized protein</fullName>
    </submittedName>
</protein>
<dbReference type="OrthoDB" id="10374770at2759"/>
<gene>
    <name evidence="1" type="ORF">BELL_0008g00220</name>
</gene>
<evidence type="ECO:0000313" key="1">
    <source>
        <dbReference type="EMBL" id="TGO80386.1"/>
    </source>
</evidence>
<name>A0A4Z1K4D2_9HELO</name>
<evidence type="ECO:0000313" key="2">
    <source>
        <dbReference type="Proteomes" id="UP000297229"/>
    </source>
</evidence>
<dbReference type="EMBL" id="PQXM01000008">
    <property type="protein sequence ID" value="TGO80386.1"/>
    <property type="molecule type" value="Genomic_DNA"/>
</dbReference>
<organism evidence="1 2">
    <name type="scientific">Botrytis elliptica</name>
    <dbReference type="NCBI Taxonomy" id="278938"/>
    <lineage>
        <taxon>Eukaryota</taxon>
        <taxon>Fungi</taxon>
        <taxon>Dikarya</taxon>
        <taxon>Ascomycota</taxon>
        <taxon>Pezizomycotina</taxon>
        <taxon>Leotiomycetes</taxon>
        <taxon>Helotiales</taxon>
        <taxon>Sclerotiniaceae</taxon>
        <taxon>Botrytis</taxon>
    </lineage>
</organism>
<reference evidence="1 2" key="1">
    <citation type="submission" date="2017-12" db="EMBL/GenBank/DDBJ databases">
        <title>Comparative genomics of Botrytis spp.</title>
        <authorList>
            <person name="Valero-Jimenez C.A."/>
            <person name="Tapia P."/>
            <person name="Veloso J."/>
            <person name="Silva-Moreno E."/>
            <person name="Staats M."/>
            <person name="Valdes J.H."/>
            <person name="Van Kan J.A.L."/>
        </authorList>
    </citation>
    <scope>NUCLEOTIDE SEQUENCE [LARGE SCALE GENOMIC DNA]</scope>
    <source>
        <strain evidence="1 2">Be9601</strain>
    </source>
</reference>
<dbReference type="Proteomes" id="UP000297229">
    <property type="component" value="Unassembled WGS sequence"/>
</dbReference>
<comment type="caution">
    <text evidence="1">The sequence shown here is derived from an EMBL/GenBank/DDBJ whole genome shotgun (WGS) entry which is preliminary data.</text>
</comment>